<accession>A0ABS9ZCY1</accession>
<evidence type="ECO:0000313" key="1">
    <source>
        <dbReference type="EMBL" id="MCI4684751.1"/>
    </source>
</evidence>
<keyword evidence="2" id="KW-1185">Reference proteome</keyword>
<reference evidence="1" key="1">
    <citation type="journal article" date="2022" name="ISME J.">
        <title>Identification of active gaseous-alkane degraders at natural gas seeps.</title>
        <authorList>
            <person name="Farhan Ul Haque M."/>
            <person name="Hernandez M."/>
            <person name="Crombie A.T."/>
            <person name="Murrell J.C."/>
        </authorList>
    </citation>
    <scope>NUCLEOTIDE SEQUENCE</scope>
    <source>
        <strain evidence="1">PC2</strain>
    </source>
</reference>
<evidence type="ECO:0000313" key="2">
    <source>
        <dbReference type="Proteomes" id="UP001139104"/>
    </source>
</evidence>
<dbReference type="RefSeq" id="WP_243068633.1">
    <property type="nucleotide sequence ID" value="NZ_JAIVFK010000005.1"/>
</dbReference>
<gene>
    <name evidence="1" type="ORF">K2U94_18595</name>
</gene>
<comment type="caution">
    <text evidence="1">The sequence shown here is derived from an EMBL/GenBank/DDBJ whole genome shotgun (WGS) entry which is preliminary data.</text>
</comment>
<sequence length="88" mass="9404">MDDEGRIVEAGAVARSPGAAARSQSDLAPGKEERLFSRVEQLLKGDAAVEPVSIDERETLLLMKAVKKAQGYLAAAARMLGVTRPRIV</sequence>
<proteinExistence type="predicted"/>
<protein>
    <recommendedName>
        <fullName evidence="3">DNA binding HTH domain-containing protein</fullName>
    </recommendedName>
</protein>
<name>A0ABS9ZCY1_9HYPH</name>
<dbReference type="Proteomes" id="UP001139104">
    <property type="component" value="Unassembled WGS sequence"/>
</dbReference>
<dbReference type="EMBL" id="JAIVFP010000001">
    <property type="protein sequence ID" value="MCI4684751.1"/>
    <property type="molecule type" value="Genomic_DNA"/>
</dbReference>
<evidence type="ECO:0008006" key="3">
    <source>
        <dbReference type="Google" id="ProtNLM"/>
    </source>
</evidence>
<organism evidence="1 2">
    <name type="scientific">Candidatus Rhodoblastus alkanivorans</name>
    <dbReference type="NCBI Taxonomy" id="2954117"/>
    <lineage>
        <taxon>Bacteria</taxon>
        <taxon>Pseudomonadati</taxon>
        <taxon>Pseudomonadota</taxon>
        <taxon>Alphaproteobacteria</taxon>
        <taxon>Hyphomicrobiales</taxon>
        <taxon>Rhodoblastaceae</taxon>
        <taxon>Rhodoblastus</taxon>
    </lineage>
</organism>